<dbReference type="InterPro" id="IPR001279">
    <property type="entry name" value="Metallo-B-lactamas"/>
</dbReference>
<dbReference type="OrthoDB" id="10250730at2759"/>
<comment type="caution">
    <text evidence="6">The sequence shown here is derived from an EMBL/GenBank/DDBJ whole genome shotgun (WGS) entry which is preliminary data.</text>
</comment>
<comment type="similarity">
    <text evidence="1">Belongs to the metallo-beta-lactamase superfamily.</text>
</comment>
<protein>
    <recommendedName>
        <fullName evidence="5">Metallo-beta-lactamase domain-containing protein</fullName>
    </recommendedName>
</protein>
<evidence type="ECO:0000256" key="2">
    <source>
        <dbReference type="ARBA" id="ARBA00022723"/>
    </source>
</evidence>
<keyword evidence="2" id="KW-0479">Metal-binding</keyword>
<dbReference type="Gene3D" id="3.60.15.10">
    <property type="entry name" value="Ribonuclease Z/Hydroxyacylglutathione hydrolase-like"/>
    <property type="match status" value="1"/>
</dbReference>
<dbReference type="SUPFAM" id="SSF56281">
    <property type="entry name" value="Metallo-hydrolase/oxidoreductase"/>
    <property type="match status" value="1"/>
</dbReference>
<evidence type="ECO:0000313" key="6">
    <source>
        <dbReference type="EMBL" id="KAB8338939.1"/>
    </source>
</evidence>
<name>A0A5N6KR66_9ROSI</name>
<evidence type="ECO:0000313" key="7">
    <source>
        <dbReference type="Proteomes" id="UP000327013"/>
    </source>
</evidence>
<evidence type="ECO:0000259" key="5">
    <source>
        <dbReference type="Pfam" id="PF00753"/>
    </source>
</evidence>
<dbReference type="AlphaFoldDB" id="A0A5N6KR66"/>
<dbReference type="GO" id="GO:0016787">
    <property type="term" value="F:hydrolase activity"/>
    <property type="evidence" value="ECO:0007669"/>
    <property type="project" value="UniProtKB-KW"/>
</dbReference>
<dbReference type="CDD" id="cd07730">
    <property type="entry name" value="metallo-hydrolase-like_MBL-fold"/>
    <property type="match status" value="1"/>
</dbReference>
<keyword evidence="3" id="KW-0378">Hydrolase</keyword>
<organism evidence="6 7">
    <name type="scientific">Carpinus fangiana</name>
    <dbReference type="NCBI Taxonomy" id="176857"/>
    <lineage>
        <taxon>Eukaryota</taxon>
        <taxon>Viridiplantae</taxon>
        <taxon>Streptophyta</taxon>
        <taxon>Embryophyta</taxon>
        <taxon>Tracheophyta</taxon>
        <taxon>Spermatophyta</taxon>
        <taxon>Magnoliopsida</taxon>
        <taxon>eudicotyledons</taxon>
        <taxon>Gunneridae</taxon>
        <taxon>Pentapetalae</taxon>
        <taxon>rosids</taxon>
        <taxon>fabids</taxon>
        <taxon>Fagales</taxon>
        <taxon>Betulaceae</taxon>
        <taxon>Carpinus</taxon>
    </lineage>
</organism>
<reference evidence="6 7" key="1">
    <citation type="submission" date="2019-06" db="EMBL/GenBank/DDBJ databases">
        <title>A chromosomal-level reference genome of Carpinus fangiana (Coryloideae, Betulaceae).</title>
        <authorList>
            <person name="Yang X."/>
            <person name="Wang Z."/>
            <person name="Zhang L."/>
            <person name="Hao G."/>
            <person name="Liu J."/>
            <person name="Yang Y."/>
        </authorList>
    </citation>
    <scope>NUCLEOTIDE SEQUENCE [LARGE SCALE GENOMIC DNA]</scope>
    <source>
        <strain evidence="6">Cfa_2016G</strain>
        <tissue evidence="6">Leaf</tissue>
    </source>
</reference>
<dbReference type="Pfam" id="PF00753">
    <property type="entry name" value="Lactamase_B"/>
    <property type="match status" value="1"/>
</dbReference>
<sequence length="378" mass="41250">MSKPAPSLGVPSSSSTVSVRIIDSTTLINFSPSYFFETSIYGHDDLAAPAYVFLITNTASDGSKRHILFDLGVRSDPENLAPTLRENLKHVGAIINVEKGIAQILDEAPTAGKSTPSSKEIEAIVWSHHHFDHTGNPSTFPSSTTLVVGPGFKSKMLPGYPEDEKSSLTSSDWEGRELREIDFPSPGLKIGGFKAFDYFGDGSFYLLDTPGHAVGHVCGFARVSVSPDTFVFMGGDAAHHGAEFKPTEYHPLPDSLPLTGSFKYHSIPCPGEVLLQAIADGRANANAKNLGSRTEPWYEPLAALCYDKPDTVATIRSLEEFDAQDSVFVIIAHDGSLKETLKWFPEEINGWAKENLDKSSRWYFIRDFAKVVDDFGSA</sequence>
<evidence type="ECO:0000256" key="4">
    <source>
        <dbReference type="ARBA" id="ARBA00022833"/>
    </source>
</evidence>
<dbReference type="EMBL" id="VIBQ01000010">
    <property type="protein sequence ID" value="KAB8338939.1"/>
    <property type="molecule type" value="Genomic_DNA"/>
</dbReference>
<evidence type="ECO:0000256" key="1">
    <source>
        <dbReference type="ARBA" id="ARBA00007749"/>
    </source>
</evidence>
<accession>A0A5N6KR66</accession>
<dbReference type="PANTHER" id="PTHR42978">
    <property type="entry name" value="QUORUM-QUENCHING LACTONASE YTNP-RELATED-RELATED"/>
    <property type="match status" value="1"/>
</dbReference>
<dbReference type="InterPro" id="IPR051013">
    <property type="entry name" value="MBL_superfamily_lactonases"/>
</dbReference>
<evidence type="ECO:0000256" key="3">
    <source>
        <dbReference type="ARBA" id="ARBA00022801"/>
    </source>
</evidence>
<dbReference type="GO" id="GO:0046872">
    <property type="term" value="F:metal ion binding"/>
    <property type="evidence" value="ECO:0007669"/>
    <property type="project" value="UniProtKB-KW"/>
</dbReference>
<proteinExistence type="inferred from homology"/>
<dbReference type="PANTHER" id="PTHR42978:SF5">
    <property type="entry name" value="METALLO-BETA-LACTAMASE DOMAIN-CONTAINING PROTEIN"/>
    <property type="match status" value="1"/>
</dbReference>
<feature type="domain" description="Metallo-beta-lactamase" evidence="5">
    <location>
        <begin position="119"/>
        <end position="220"/>
    </location>
</feature>
<dbReference type="InterPro" id="IPR036866">
    <property type="entry name" value="RibonucZ/Hydroxyglut_hydro"/>
</dbReference>
<gene>
    <name evidence="6" type="ORF">FH972_021879</name>
</gene>
<dbReference type="Proteomes" id="UP000327013">
    <property type="component" value="Unassembled WGS sequence"/>
</dbReference>
<keyword evidence="4" id="KW-0862">Zinc</keyword>
<keyword evidence="7" id="KW-1185">Reference proteome</keyword>